<evidence type="ECO:0000256" key="1">
    <source>
        <dbReference type="ARBA" id="ARBA00004319"/>
    </source>
</evidence>
<gene>
    <name evidence="14" type="ORF">TBIB3V08_LOCUS12465</name>
</gene>
<dbReference type="PANTHER" id="PTHR11073">
    <property type="entry name" value="CALRETICULIN AND CALNEXIN"/>
    <property type="match status" value="1"/>
</dbReference>
<evidence type="ECO:0000256" key="9">
    <source>
        <dbReference type="ARBA" id="ARBA00022833"/>
    </source>
</evidence>
<feature type="region of interest" description="Disordered" evidence="13">
    <location>
        <begin position="137"/>
        <end position="193"/>
    </location>
</feature>
<evidence type="ECO:0000256" key="5">
    <source>
        <dbReference type="ARBA" id="ARBA00022729"/>
    </source>
</evidence>
<evidence type="ECO:0000256" key="7">
    <source>
        <dbReference type="ARBA" id="ARBA00022737"/>
    </source>
</evidence>
<dbReference type="EMBL" id="OD573919">
    <property type="protein sequence ID" value="CAD7450194.1"/>
    <property type="molecule type" value="Genomic_DNA"/>
</dbReference>
<dbReference type="AlphaFoldDB" id="A0A7R9FCS4"/>
<dbReference type="FunFam" id="2.10.250.10:FF:000002">
    <property type="entry name" value="Calreticulin"/>
    <property type="match status" value="1"/>
</dbReference>
<feature type="compositionally biased region" description="Acidic residues" evidence="13">
    <location>
        <begin position="288"/>
        <end position="303"/>
    </location>
</feature>
<comment type="subcellular location">
    <subcellularLocation>
        <location evidence="1">Endoplasmic reticulum lumen</location>
    </subcellularLocation>
</comment>
<evidence type="ECO:0000256" key="6">
    <source>
        <dbReference type="ARBA" id="ARBA00022734"/>
    </source>
</evidence>
<proteinExistence type="inferred from homology"/>
<evidence type="ECO:0000256" key="8">
    <source>
        <dbReference type="ARBA" id="ARBA00022824"/>
    </source>
</evidence>
<feature type="signal peptide" evidence="12">
    <location>
        <begin position="1"/>
        <end position="17"/>
    </location>
</feature>
<dbReference type="InterPro" id="IPR013320">
    <property type="entry name" value="ConA-like_dom_sf"/>
</dbReference>
<dbReference type="GO" id="GO:0006457">
    <property type="term" value="P:protein folding"/>
    <property type="evidence" value="ECO:0007669"/>
    <property type="project" value="InterPro"/>
</dbReference>
<sequence length="437" mass="50015">MLFSTICVFIALGYVHADVYLDEKFLDDSWESNWVASEHPGKELGKFVLTHGKFFNDPENDKGIQTSQDARFYALSRKFKPFSNKDKPLLNMNKDIHCKDDVYTHLYTLIVKPDNTYEVLIDNSKVESGELEVDWDFLPPKKIQDPEAKKPEDWDDRSTIDDPNDSKPEYWDKPEHVADPDATKPEDWDDEMDGEWEPPMIDNPDFKREWKSKQIDNPNYKCPWVYPEIDNPEYAPDPEIYRKDEVCAIGFDLWQVKAGTIFDNVLIADDPEHAKEFGEEAKSSPKDDNDEDEDEDEDDEAIEAGEAPETGEEDGDEHNDHDELIIQRFHPLIVSPSYHEDKEQFCLNSLSFHRHPLPLTATHVAGKIPFPPTATHVARTIPFPPTATHVAGTSSYLPPRLTLSGLHPTSHRDSRCRDSILPPTVTHVAGTPFYLSP</sequence>
<name>A0A7R9FCS4_9NEOP</name>
<dbReference type="InterPro" id="IPR009033">
    <property type="entry name" value="Calreticulin/calnexin_P_dom_sf"/>
</dbReference>
<dbReference type="Gene3D" id="2.60.120.200">
    <property type="match status" value="2"/>
</dbReference>
<dbReference type="PROSITE" id="PS00805">
    <property type="entry name" value="CALRETICULIN_REPEAT"/>
    <property type="match status" value="1"/>
</dbReference>
<feature type="compositionally biased region" description="Basic and acidic residues" evidence="13">
    <location>
        <begin position="276"/>
        <end position="287"/>
    </location>
</feature>
<dbReference type="GO" id="GO:0036503">
    <property type="term" value="P:ERAD pathway"/>
    <property type="evidence" value="ECO:0007669"/>
    <property type="project" value="TreeGrafter"/>
</dbReference>
<dbReference type="Pfam" id="PF00262">
    <property type="entry name" value="Calreticulin"/>
    <property type="match status" value="2"/>
</dbReference>
<keyword evidence="5 12" id="KW-0732">Signal</keyword>
<keyword evidence="4" id="KW-0479">Metal-binding</keyword>
<organism evidence="14">
    <name type="scientific">Timema bartmani</name>
    <dbReference type="NCBI Taxonomy" id="61472"/>
    <lineage>
        <taxon>Eukaryota</taxon>
        <taxon>Metazoa</taxon>
        <taxon>Ecdysozoa</taxon>
        <taxon>Arthropoda</taxon>
        <taxon>Hexapoda</taxon>
        <taxon>Insecta</taxon>
        <taxon>Pterygota</taxon>
        <taxon>Neoptera</taxon>
        <taxon>Polyneoptera</taxon>
        <taxon>Phasmatodea</taxon>
        <taxon>Timematodea</taxon>
        <taxon>Timematoidea</taxon>
        <taxon>Timematidae</taxon>
        <taxon>Timema</taxon>
    </lineage>
</organism>
<evidence type="ECO:0000256" key="3">
    <source>
        <dbReference type="ARBA" id="ARBA00015837"/>
    </source>
</evidence>
<evidence type="ECO:0000256" key="4">
    <source>
        <dbReference type="ARBA" id="ARBA00022723"/>
    </source>
</evidence>
<evidence type="ECO:0000256" key="12">
    <source>
        <dbReference type="RuleBase" id="RU362126"/>
    </source>
</evidence>
<dbReference type="GO" id="GO:0051082">
    <property type="term" value="F:unfolded protein binding"/>
    <property type="evidence" value="ECO:0007669"/>
    <property type="project" value="InterPro"/>
</dbReference>
<feature type="compositionally biased region" description="Basic and acidic residues" evidence="13">
    <location>
        <begin position="142"/>
        <end position="186"/>
    </location>
</feature>
<keyword evidence="10" id="KW-0106">Calcium</keyword>
<keyword evidence="6" id="KW-0430">Lectin</keyword>
<dbReference type="PANTHER" id="PTHR11073:SF2">
    <property type="entry name" value="CALRETICULIN"/>
    <property type="match status" value="1"/>
</dbReference>
<dbReference type="PRINTS" id="PR00626">
    <property type="entry name" value="CALRETICULIN"/>
</dbReference>
<dbReference type="GO" id="GO:0030246">
    <property type="term" value="F:carbohydrate binding"/>
    <property type="evidence" value="ECO:0007669"/>
    <property type="project" value="UniProtKB-KW"/>
</dbReference>
<dbReference type="GO" id="GO:0005789">
    <property type="term" value="C:endoplasmic reticulum membrane"/>
    <property type="evidence" value="ECO:0007669"/>
    <property type="project" value="TreeGrafter"/>
</dbReference>
<dbReference type="SUPFAM" id="SSF49899">
    <property type="entry name" value="Concanavalin A-like lectins/glucanases"/>
    <property type="match status" value="1"/>
</dbReference>
<keyword evidence="9" id="KW-0862">Zinc</keyword>
<dbReference type="Gene3D" id="2.10.250.10">
    <property type="entry name" value="Calreticulin/calnexin, P domain"/>
    <property type="match status" value="1"/>
</dbReference>
<feature type="chain" id="PRO_5031592171" description="Calreticulin" evidence="12">
    <location>
        <begin position="18"/>
        <end position="437"/>
    </location>
</feature>
<accession>A0A7R9FCS4</accession>
<feature type="region of interest" description="Disordered" evidence="13">
    <location>
        <begin position="276"/>
        <end position="318"/>
    </location>
</feature>
<dbReference type="GO" id="GO:0005509">
    <property type="term" value="F:calcium ion binding"/>
    <property type="evidence" value="ECO:0007669"/>
    <property type="project" value="InterPro"/>
</dbReference>
<evidence type="ECO:0000256" key="2">
    <source>
        <dbReference type="ARBA" id="ARBA00010983"/>
    </source>
</evidence>
<keyword evidence="11 12" id="KW-0143">Chaperone</keyword>
<dbReference type="InterPro" id="IPR018124">
    <property type="entry name" value="Calret/calnex_CS"/>
</dbReference>
<evidence type="ECO:0000256" key="11">
    <source>
        <dbReference type="ARBA" id="ARBA00023186"/>
    </source>
</evidence>
<reference evidence="14" key="1">
    <citation type="submission" date="2020-11" db="EMBL/GenBank/DDBJ databases">
        <authorList>
            <person name="Tran Van P."/>
        </authorList>
    </citation>
    <scope>NUCLEOTIDE SEQUENCE</scope>
</reference>
<keyword evidence="7" id="KW-0677">Repeat</keyword>
<dbReference type="GO" id="GO:0005788">
    <property type="term" value="C:endoplasmic reticulum lumen"/>
    <property type="evidence" value="ECO:0007669"/>
    <property type="project" value="UniProtKB-SubCell"/>
</dbReference>
<comment type="similarity">
    <text evidence="2 12">Belongs to the calreticulin family.</text>
</comment>
<dbReference type="InterPro" id="IPR001580">
    <property type="entry name" value="Calret/calnex"/>
</dbReference>
<protein>
    <recommendedName>
        <fullName evidence="3">Calreticulin</fullName>
    </recommendedName>
</protein>
<dbReference type="SUPFAM" id="SSF63887">
    <property type="entry name" value="P-domain of calnexin/calreticulin"/>
    <property type="match status" value="1"/>
</dbReference>
<evidence type="ECO:0000256" key="10">
    <source>
        <dbReference type="ARBA" id="ARBA00022837"/>
    </source>
</evidence>
<evidence type="ECO:0000313" key="14">
    <source>
        <dbReference type="EMBL" id="CAD7450194.1"/>
    </source>
</evidence>
<evidence type="ECO:0000256" key="13">
    <source>
        <dbReference type="SAM" id="MobiDB-lite"/>
    </source>
</evidence>
<keyword evidence="8 12" id="KW-0256">Endoplasmic reticulum</keyword>